<dbReference type="EMBL" id="PYGE01000012">
    <property type="protein sequence ID" value="PSL01885.1"/>
    <property type="molecule type" value="Genomic_DNA"/>
</dbReference>
<name>A0A2P8DXE2_9ACTN</name>
<dbReference type="PROSITE" id="PS51257">
    <property type="entry name" value="PROKAR_LIPOPROTEIN"/>
    <property type="match status" value="1"/>
</dbReference>
<protein>
    <recommendedName>
        <fullName evidence="3">Lipoprotein LprG</fullName>
    </recommendedName>
</protein>
<comment type="caution">
    <text evidence="1">The sequence shown here is derived from an EMBL/GenBank/DDBJ whole genome shotgun (WGS) entry which is preliminary data.</text>
</comment>
<dbReference type="SUPFAM" id="SSF89392">
    <property type="entry name" value="Prokaryotic lipoproteins and lipoprotein localization factors"/>
    <property type="match status" value="1"/>
</dbReference>
<organism evidence="1 2">
    <name type="scientific">Haloactinopolyspora alba</name>
    <dbReference type="NCBI Taxonomy" id="648780"/>
    <lineage>
        <taxon>Bacteria</taxon>
        <taxon>Bacillati</taxon>
        <taxon>Actinomycetota</taxon>
        <taxon>Actinomycetes</taxon>
        <taxon>Jiangellales</taxon>
        <taxon>Jiangellaceae</taxon>
        <taxon>Haloactinopolyspora</taxon>
    </lineage>
</organism>
<accession>A0A2P8DXE2</accession>
<gene>
    <name evidence="1" type="ORF">CLV30_112125</name>
</gene>
<dbReference type="Proteomes" id="UP000243528">
    <property type="component" value="Unassembled WGS sequence"/>
</dbReference>
<dbReference type="RefSeq" id="WP_106538342.1">
    <property type="nucleotide sequence ID" value="NZ_PYGE01000012.1"/>
</dbReference>
<dbReference type="InterPro" id="IPR029046">
    <property type="entry name" value="LolA/LolB/LppX"/>
</dbReference>
<proteinExistence type="predicted"/>
<keyword evidence="2" id="KW-1185">Reference proteome</keyword>
<evidence type="ECO:0000313" key="2">
    <source>
        <dbReference type="Proteomes" id="UP000243528"/>
    </source>
</evidence>
<reference evidence="1 2" key="1">
    <citation type="submission" date="2018-03" db="EMBL/GenBank/DDBJ databases">
        <title>Genomic Encyclopedia of Archaeal and Bacterial Type Strains, Phase II (KMG-II): from individual species to whole genera.</title>
        <authorList>
            <person name="Goeker M."/>
        </authorList>
    </citation>
    <scope>NUCLEOTIDE SEQUENCE [LARGE SCALE GENOMIC DNA]</scope>
    <source>
        <strain evidence="1 2">DSM 45211</strain>
    </source>
</reference>
<dbReference type="AlphaFoldDB" id="A0A2P8DXE2"/>
<sequence length="246" mass="24933">MPLARRQVALGSTVLLAVAVAGCGGESEHPSVAPLAQISVSNDAAENGIADVAPEKALERAISAMESTGSYRVKGTTTDGNALNIVFEVGVGSTGTIKSGNPVKLVSVQGAVYVRGDEESMKALVGDDVEATIGDRWLALSPKSSSGFSIFSDGATFAEAVLGAAAPSRITGVSEVDGKLAVGLLFPDTGATLWVAATGEPLPLRFEEKGATAGKGVLTFSNFGADVEVTAPAEDEVLTVDELPAQ</sequence>
<evidence type="ECO:0000313" key="1">
    <source>
        <dbReference type="EMBL" id="PSL01885.1"/>
    </source>
</evidence>
<evidence type="ECO:0008006" key="3">
    <source>
        <dbReference type="Google" id="ProtNLM"/>
    </source>
</evidence>
<dbReference type="OrthoDB" id="3745543at2"/>